<keyword evidence="14" id="KW-0539">Nucleus</keyword>
<dbReference type="Proteomes" id="UP000439903">
    <property type="component" value="Unassembled WGS sequence"/>
</dbReference>
<feature type="domain" description="UDENN FLCN/SMCR8-type" evidence="17">
    <location>
        <begin position="101"/>
        <end position="560"/>
    </location>
</feature>
<dbReference type="PANTHER" id="PTHR31441">
    <property type="entry name" value="FOLLICULIN FAMILY MEMBER"/>
    <property type="match status" value="1"/>
</dbReference>
<keyword evidence="19" id="KW-1185">Reference proteome</keyword>
<dbReference type="Gene3D" id="3.40.50.12430">
    <property type="match status" value="1"/>
</dbReference>
<evidence type="ECO:0000256" key="1">
    <source>
        <dbReference type="ARBA" id="ARBA00004123"/>
    </source>
</evidence>
<dbReference type="InterPro" id="IPR037521">
    <property type="entry name" value="FLCN/SMCR8_DENN"/>
</dbReference>
<dbReference type="GO" id="GO:0005634">
    <property type="term" value="C:nucleus"/>
    <property type="evidence" value="ECO:0007669"/>
    <property type="project" value="UniProtKB-SubCell"/>
</dbReference>
<keyword evidence="9" id="KW-0343">GTPase activation</keyword>
<dbReference type="InterPro" id="IPR032035">
    <property type="entry name" value="Folliculin_DENN"/>
</dbReference>
<evidence type="ECO:0000256" key="9">
    <source>
        <dbReference type="ARBA" id="ARBA00022468"/>
    </source>
</evidence>
<keyword evidence="18" id="KW-0946">Virion</keyword>
<evidence type="ECO:0000256" key="2">
    <source>
        <dbReference type="ARBA" id="ARBA00004138"/>
    </source>
</evidence>
<dbReference type="GO" id="GO:1904263">
    <property type="term" value="P:positive regulation of TORC1 signaling"/>
    <property type="evidence" value="ECO:0007669"/>
    <property type="project" value="TreeGrafter"/>
</dbReference>
<dbReference type="GO" id="GO:0000122">
    <property type="term" value="P:negative regulation of transcription by RNA polymerase II"/>
    <property type="evidence" value="ECO:0007669"/>
    <property type="project" value="TreeGrafter"/>
</dbReference>
<dbReference type="Pfam" id="PF11704">
    <property type="entry name" value="Folliculin"/>
    <property type="match status" value="1"/>
</dbReference>
<proteinExistence type="inferred from homology"/>
<evidence type="ECO:0000256" key="5">
    <source>
        <dbReference type="ARBA" id="ARBA00004514"/>
    </source>
</evidence>
<evidence type="ECO:0000256" key="12">
    <source>
        <dbReference type="ARBA" id="ARBA00023212"/>
    </source>
</evidence>
<dbReference type="GO" id="GO:0005929">
    <property type="term" value="C:cilium"/>
    <property type="evidence" value="ECO:0007669"/>
    <property type="project" value="UniProtKB-SubCell"/>
</dbReference>
<comment type="similarity">
    <text evidence="7">Belongs to the folliculin family.</text>
</comment>
<dbReference type="PROSITE" id="PS51834">
    <property type="entry name" value="DENN_FLCN_SMCR8"/>
    <property type="match status" value="1"/>
</dbReference>
<dbReference type="InterPro" id="IPR021713">
    <property type="entry name" value="Folliculin"/>
</dbReference>
<sequence length="560" mass="63251">MNAIVSLVHFCDADGPSVIFCTQAFHDNAAEDVDECFSASNGRSSPVPTRNVVEKENGTLSNKKDLSNANRSGPASCASCAFSLPPPDTLSDTKIVNYSEKKGFKTEDDENPLITYVGSRYPQHPQLYSAVRQACVRSLSCEFCQGREGPVLFGDEKNGYVLSYMFKIKDSQARGFQRWYSFIFLMTDRIYLVASWPFLVSKFQSLASDLQSKANQIFEKENAARESRYGDTFSRSGPLSPSSPDQFLRRRANQPLRSLAELLKTKDLFVHIHANFSWILKACGRRLQERHANDQTLFQNTSFPSQHSIFPVENSVNKKIPFNSTEELDTRIENLKSFQNLLGVVNFRKLILNFIRGNQLIIRGSDSNIMKSIVSIIKDLVPNDCSVIENGIDYLPLTKCNILCIPPTTQIPNDVDKSTFCLLDFSCEIPSKDEKDVNKTIKFNLENGIDELTIGIVNVNGTYLPSNLYINQLSEILCLNLSPELMNMRLGMFKEEWLSKVKQYHRFIINGANIDSSVEKPVNGRIINNSLKQKELIKYLDVSEIDLPTLKFLSDCLKNV</sequence>
<dbReference type="EMBL" id="WTPW01001452">
    <property type="protein sequence ID" value="KAF0434655.1"/>
    <property type="molecule type" value="Genomic_DNA"/>
</dbReference>
<evidence type="ECO:0000313" key="19">
    <source>
        <dbReference type="Proteomes" id="UP000439903"/>
    </source>
</evidence>
<keyword evidence="12" id="KW-0206">Cytoskeleton</keyword>
<keyword evidence="10" id="KW-0963">Cytoplasm</keyword>
<keyword evidence="15" id="KW-0966">Cell projection</keyword>
<comment type="caution">
    <text evidence="18">The sequence shown here is derived from an EMBL/GenBank/DDBJ whole genome shotgun (WGS) entry which is preliminary data.</text>
</comment>
<dbReference type="AlphaFoldDB" id="A0A8H4A7A9"/>
<dbReference type="PANTHER" id="PTHR31441:SF2">
    <property type="entry name" value="FOLLICULIN"/>
    <property type="match status" value="1"/>
</dbReference>
<dbReference type="InterPro" id="IPR037520">
    <property type="entry name" value="Folliculin/SMCR8_longin"/>
</dbReference>
<gene>
    <name evidence="18" type="ORF">F8M41_004875</name>
</gene>
<evidence type="ECO:0000313" key="18">
    <source>
        <dbReference type="EMBL" id="KAF0434655.1"/>
    </source>
</evidence>
<name>A0A8H4A7A9_GIGMA</name>
<evidence type="ECO:0000256" key="11">
    <source>
        <dbReference type="ARBA" id="ARBA00023136"/>
    </source>
</evidence>
<dbReference type="OrthoDB" id="5599713at2759"/>
<dbReference type="GO" id="GO:0005819">
    <property type="term" value="C:spindle"/>
    <property type="evidence" value="ECO:0007669"/>
    <property type="project" value="UniProtKB-SubCell"/>
</dbReference>
<evidence type="ECO:0000256" key="16">
    <source>
        <dbReference type="SAM" id="MobiDB-lite"/>
    </source>
</evidence>
<keyword evidence="18" id="KW-0167">Capsid protein</keyword>
<protein>
    <recommendedName>
        <fullName evidence="8">Folliculin</fullName>
    </recommendedName>
</protein>
<keyword evidence="13" id="KW-0458">Lysosome</keyword>
<feature type="compositionally biased region" description="Polar residues" evidence="16">
    <location>
        <begin position="38"/>
        <end position="48"/>
    </location>
</feature>
<evidence type="ECO:0000256" key="4">
    <source>
        <dbReference type="ARBA" id="ARBA00004300"/>
    </source>
</evidence>
<evidence type="ECO:0000256" key="3">
    <source>
        <dbReference type="ARBA" id="ARBA00004186"/>
    </source>
</evidence>
<feature type="region of interest" description="Disordered" evidence="16">
    <location>
        <begin position="38"/>
        <end position="70"/>
    </location>
</feature>
<feature type="compositionally biased region" description="Polar residues" evidence="16">
    <location>
        <begin position="233"/>
        <end position="245"/>
    </location>
</feature>
<evidence type="ECO:0000259" key="17">
    <source>
        <dbReference type="PROSITE" id="PS51834"/>
    </source>
</evidence>
<feature type="compositionally biased region" description="Basic and acidic residues" evidence="16">
    <location>
        <begin position="52"/>
        <end position="66"/>
    </location>
</feature>
<feature type="region of interest" description="Disordered" evidence="16">
    <location>
        <begin position="228"/>
        <end position="247"/>
    </location>
</feature>
<evidence type="ECO:0000256" key="7">
    <source>
        <dbReference type="ARBA" id="ARBA00009987"/>
    </source>
</evidence>
<evidence type="ECO:0000256" key="15">
    <source>
        <dbReference type="ARBA" id="ARBA00023273"/>
    </source>
</evidence>
<evidence type="ECO:0000256" key="13">
    <source>
        <dbReference type="ARBA" id="ARBA00023228"/>
    </source>
</evidence>
<accession>A0A8H4A7A9</accession>
<organism evidence="18 19">
    <name type="scientific">Gigaspora margarita</name>
    <dbReference type="NCBI Taxonomy" id="4874"/>
    <lineage>
        <taxon>Eukaryota</taxon>
        <taxon>Fungi</taxon>
        <taxon>Fungi incertae sedis</taxon>
        <taxon>Mucoromycota</taxon>
        <taxon>Glomeromycotina</taxon>
        <taxon>Glomeromycetes</taxon>
        <taxon>Diversisporales</taxon>
        <taxon>Gigasporaceae</taxon>
        <taxon>Gigaspora</taxon>
    </lineage>
</organism>
<dbReference type="GO" id="GO:0005829">
    <property type="term" value="C:cytosol"/>
    <property type="evidence" value="ECO:0007669"/>
    <property type="project" value="UniProtKB-SubCell"/>
</dbReference>
<reference evidence="18 19" key="1">
    <citation type="journal article" date="2019" name="Environ. Microbiol.">
        <title>At the nexus of three kingdoms: the genome of the mycorrhizal fungus Gigaspora margarita provides insights into plant, endobacterial and fungal interactions.</title>
        <authorList>
            <person name="Venice F."/>
            <person name="Ghignone S."/>
            <person name="Salvioli di Fossalunga A."/>
            <person name="Amselem J."/>
            <person name="Novero M."/>
            <person name="Xianan X."/>
            <person name="Sedzielewska Toro K."/>
            <person name="Morin E."/>
            <person name="Lipzen A."/>
            <person name="Grigoriev I.V."/>
            <person name="Henrissat B."/>
            <person name="Martin F.M."/>
            <person name="Bonfante P."/>
        </authorList>
    </citation>
    <scope>NUCLEOTIDE SEQUENCE [LARGE SCALE GENOMIC DNA]</scope>
    <source>
        <strain evidence="18 19">BEG34</strain>
    </source>
</reference>
<evidence type="ECO:0000256" key="14">
    <source>
        <dbReference type="ARBA" id="ARBA00023242"/>
    </source>
</evidence>
<evidence type="ECO:0000256" key="6">
    <source>
        <dbReference type="ARBA" id="ARBA00004656"/>
    </source>
</evidence>
<comment type="subcellular location">
    <subcellularLocation>
        <location evidence="2">Cell projection</location>
        <location evidence="2">Cilium</location>
    </subcellularLocation>
    <subcellularLocation>
        <location evidence="4">Cytoplasm</location>
        <location evidence="4">Cytoskeleton</location>
        <location evidence="4">Microtubule organizing center</location>
        <location evidence="4">Centrosome</location>
    </subcellularLocation>
    <subcellularLocation>
        <location evidence="3">Cytoplasm</location>
        <location evidence="3">Cytoskeleton</location>
        <location evidence="3">Spindle</location>
    </subcellularLocation>
    <subcellularLocation>
        <location evidence="5">Cytoplasm</location>
        <location evidence="5">Cytosol</location>
    </subcellularLocation>
    <subcellularLocation>
        <location evidence="6">Lysosome membrane</location>
    </subcellularLocation>
    <subcellularLocation>
        <location evidence="1">Nucleus</location>
    </subcellularLocation>
</comment>
<evidence type="ECO:0000256" key="10">
    <source>
        <dbReference type="ARBA" id="ARBA00022490"/>
    </source>
</evidence>
<dbReference type="GO" id="GO:0005096">
    <property type="term" value="F:GTPase activator activity"/>
    <property type="evidence" value="ECO:0007669"/>
    <property type="project" value="UniProtKB-KW"/>
</dbReference>
<keyword evidence="11" id="KW-0472">Membrane</keyword>
<dbReference type="Pfam" id="PF16692">
    <property type="entry name" value="Folliculin_C"/>
    <property type="match status" value="1"/>
</dbReference>
<evidence type="ECO:0000256" key="8">
    <source>
        <dbReference type="ARBA" id="ARBA00021824"/>
    </source>
</evidence>